<dbReference type="Pfam" id="PF01867">
    <property type="entry name" value="Cas_Cas1"/>
    <property type="match status" value="1"/>
</dbReference>
<dbReference type="InterPro" id="IPR002729">
    <property type="entry name" value="CRISPR-assoc_Cas1"/>
</dbReference>
<evidence type="ECO:0000256" key="1">
    <source>
        <dbReference type="ARBA" id="ARBA00022722"/>
    </source>
</evidence>
<sequence>MERTLYLNEVPGLRVNRDGPSLWIERRGSAGRRVPVRLVRRVLIAGNVALDTGSLTAFAERGVPVAFLNRAGEPVAMVIGCAAGLFARRAEQAAALEDPGTRERLSAWLRAWERGRRLTLASRLDPVTAARWRREGLRPLDYDTWIARQARLRGASPRRRGFFHAALHTLALERISEAGWDPHLGVQHRAQGLGLVRDCVVALQADADQAWLESGGVEVGLSDGTVSPALAAYFETRRPRLAAFMRRLLDQYEAIIRGR</sequence>
<organism evidence="7 8">
    <name type="scientific">Nitrospira tepida</name>
    <dbReference type="NCBI Taxonomy" id="2973512"/>
    <lineage>
        <taxon>Bacteria</taxon>
        <taxon>Pseudomonadati</taxon>
        <taxon>Nitrospirota</taxon>
        <taxon>Nitrospiria</taxon>
        <taxon>Nitrospirales</taxon>
        <taxon>Nitrospiraceae</taxon>
        <taxon>Nitrospira</taxon>
    </lineage>
</organism>
<dbReference type="RefSeq" id="WP_289267060.1">
    <property type="nucleotide sequence ID" value="NZ_OX365700.1"/>
</dbReference>
<protein>
    <submittedName>
        <fullName evidence="7">CRISPR-associated protein</fullName>
    </submittedName>
</protein>
<name>A0AA86MW10_9BACT</name>
<dbReference type="GO" id="GO:0043571">
    <property type="term" value="P:maintenance of CRISPR repeat elements"/>
    <property type="evidence" value="ECO:0007669"/>
    <property type="project" value="InterPro"/>
</dbReference>
<dbReference type="AlphaFoldDB" id="A0AA86MW10"/>
<dbReference type="GO" id="GO:0004519">
    <property type="term" value="F:endonuclease activity"/>
    <property type="evidence" value="ECO:0007669"/>
    <property type="project" value="UniProtKB-KW"/>
</dbReference>
<dbReference type="InterPro" id="IPR042211">
    <property type="entry name" value="CRISPR-assoc_Cas1_N"/>
</dbReference>
<dbReference type="Gene3D" id="3.100.10.20">
    <property type="entry name" value="CRISPR-associated endonuclease Cas1, N-terminal domain"/>
    <property type="match status" value="1"/>
</dbReference>
<keyword evidence="1" id="KW-0540">Nuclease</keyword>
<keyword evidence="5" id="KW-0460">Magnesium</keyword>
<proteinExistence type="predicted"/>
<dbReference type="KEGG" id="nti:DNFV4_00480"/>
<keyword evidence="6" id="KW-0051">Antiviral defense</keyword>
<evidence type="ECO:0000256" key="5">
    <source>
        <dbReference type="ARBA" id="ARBA00022842"/>
    </source>
</evidence>
<evidence type="ECO:0000313" key="8">
    <source>
        <dbReference type="Proteomes" id="UP001179121"/>
    </source>
</evidence>
<accession>A0AA86MW10</accession>
<keyword evidence="8" id="KW-1185">Reference proteome</keyword>
<keyword evidence="4" id="KW-0378">Hydrolase</keyword>
<dbReference type="GO" id="GO:0003676">
    <property type="term" value="F:nucleic acid binding"/>
    <property type="evidence" value="ECO:0007669"/>
    <property type="project" value="InterPro"/>
</dbReference>
<dbReference type="GO" id="GO:0051607">
    <property type="term" value="P:defense response to virus"/>
    <property type="evidence" value="ECO:0007669"/>
    <property type="project" value="UniProtKB-KW"/>
</dbReference>
<gene>
    <name evidence="7" type="ORF">DNFV4_00480</name>
</gene>
<evidence type="ECO:0000256" key="6">
    <source>
        <dbReference type="ARBA" id="ARBA00023118"/>
    </source>
</evidence>
<evidence type="ECO:0000256" key="3">
    <source>
        <dbReference type="ARBA" id="ARBA00022759"/>
    </source>
</evidence>
<evidence type="ECO:0000256" key="4">
    <source>
        <dbReference type="ARBA" id="ARBA00022801"/>
    </source>
</evidence>
<dbReference type="Proteomes" id="UP001179121">
    <property type="component" value="Chromosome"/>
</dbReference>
<evidence type="ECO:0000256" key="2">
    <source>
        <dbReference type="ARBA" id="ARBA00022723"/>
    </source>
</evidence>
<dbReference type="EMBL" id="OX365700">
    <property type="protein sequence ID" value="CAI4030056.1"/>
    <property type="molecule type" value="Genomic_DNA"/>
</dbReference>
<keyword evidence="2" id="KW-0479">Metal-binding</keyword>
<dbReference type="GO" id="GO:0046872">
    <property type="term" value="F:metal ion binding"/>
    <property type="evidence" value="ECO:0007669"/>
    <property type="project" value="UniProtKB-KW"/>
</dbReference>
<keyword evidence="3" id="KW-0255">Endonuclease</keyword>
<evidence type="ECO:0000313" key="7">
    <source>
        <dbReference type="EMBL" id="CAI4030056.1"/>
    </source>
</evidence>
<reference evidence="7" key="1">
    <citation type="submission" date="2022-10" db="EMBL/GenBank/DDBJ databases">
        <authorList>
            <person name="Koch H."/>
        </authorList>
    </citation>
    <scope>NUCLEOTIDE SEQUENCE</scope>
    <source>
        <strain evidence="7">DNF</strain>
    </source>
</reference>
<dbReference type="GO" id="GO:0016787">
    <property type="term" value="F:hydrolase activity"/>
    <property type="evidence" value="ECO:0007669"/>
    <property type="project" value="UniProtKB-KW"/>
</dbReference>